<feature type="transmembrane region" description="Helical" evidence="1">
    <location>
        <begin position="322"/>
        <end position="345"/>
    </location>
</feature>
<evidence type="ECO:0000313" key="3">
    <source>
        <dbReference type="Proteomes" id="UP000048926"/>
    </source>
</evidence>
<feature type="transmembrane region" description="Helical" evidence="1">
    <location>
        <begin position="120"/>
        <end position="143"/>
    </location>
</feature>
<dbReference type="RefSeq" id="WP_055660024.1">
    <property type="nucleotide sequence ID" value="NZ_CXST01000003.1"/>
</dbReference>
<name>A0A0M6Y836_9HYPH</name>
<proteinExistence type="predicted"/>
<feature type="transmembrane region" description="Helical" evidence="1">
    <location>
        <begin position="40"/>
        <end position="59"/>
    </location>
</feature>
<feature type="transmembrane region" description="Helical" evidence="1">
    <location>
        <begin position="426"/>
        <end position="446"/>
    </location>
</feature>
<feature type="transmembrane region" description="Helical" evidence="1">
    <location>
        <begin position="253"/>
        <end position="270"/>
    </location>
</feature>
<accession>A0A0M6Y836</accession>
<sequence>MRALAAPSALMRFSRHELRLAWRDWAWMFSGWRSTSLRRALIGMSLFYAVMHLIAYAVLSPRFATGFVLDQTAQAALSVTVLLSFTMMLSQAMESVTRAFYARDDLDLILSSPAPSRDLFLVRIVMMALTSWAMSALVISPFLNVAVVLGGEHWLAGYVVLLAVSLNATGAGVLITLALFRTVGAQRTRFYAQILAAVVGAAFLIGMQVVAILSFGSMSRFTLFDPAFLASHAPGEGSPWWFLAHTVAGQTNAVFLFLALSVVFFAVGAWRGAVQFRSIVVLALGVTEKTPRGRVSERTFRSYSPLGALVLKELKLIARDPWLISQTLMQVLYLIPPAVMLWVSFGEKTEISVIVAPVVVMAVGQLAGGLAWLTISGEDAPDLIATAPISAFTRLWAKVLSVLTIIAAIVLPISLGLALISLWGAVITAAGAMTAAASAVLVQLWFRAQAKRTTFRRRQVASKASTLAEAAASIACAAGTALVAAASPLAILPVFLLLSVLGISWSIRPKHSASA</sequence>
<evidence type="ECO:0000313" key="2">
    <source>
        <dbReference type="EMBL" id="CTQ46255.1"/>
    </source>
</evidence>
<dbReference type="EMBL" id="CXST01000003">
    <property type="protein sequence ID" value="CTQ46255.1"/>
    <property type="molecule type" value="Genomic_DNA"/>
</dbReference>
<feature type="transmembrane region" description="Helical" evidence="1">
    <location>
        <begin position="395"/>
        <end position="420"/>
    </location>
</feature>
<feature type="transmembrane region" description="Helical" evidence="1">
    <location>
        <begin position="192"/>
        <end position="215"/>
    </location>
</feature>
<keyword evidence="1" id="KW-1133">Transmembrane helix</keyword>
<feature type="transmembrane region" description="Helical" evidence="1">
    <location>
        <begin position="71"/>
        <end position="89"/>
    </location>
</feature>
<dbReference type="Proteomes" id="UP000048926">
    <property type="component" value="Unassembled WGS sequence"/>
</dbReference>
<dbReference type="AlphaFoldDB" id="A0A0M6Y836"/>
<organism evidence="2 3">
    <name type="scientific">Roseibium aggregatum</name>
    <dbReference type="NCBI Taxonomy" id="187304"/>
    <lineage>
        <taxon>Bacteria</taxon>
        <taxon>Pseudomonadati</taxon>
        <taxon>Pseudomonadota</taxon>
        <taxon>Alphaproteobacteria</taxon>
        <taxon>Hyphomicrobiales</taxon>
        <taxon>Stappiaceae</taxon>
        <taxon>Roseibium</taxon>
    </lineage>
</organism>
<evidence type="ECO:0000256" key="1">
    <source>
        <dbReference type="SAM" id="Phobius"/>
    </source>
</evidence>
<feature type="transmembrane region" description="Helical" evidence="1">
    <location>
        <begin position="467"/>
        <end position="484"/>
    </location>
</feature>
<protein>
    <recommendedName>
        <fullName evidence="4">ABC-2 type transport system permease protein</fullName>
    </recommendedName>
</protein>
<dbReference type="STRING" id="187304.B0E33_13345"/>
<feature type="transmembrane region" description="Helical" evidence="1">
    <location>
        <begin position="490"/>
        <end position="507"/>
    </location>
</feature>
<keyword evidence="1" id="KW-0472">Membrane</keyword>
<dbReference type="OrthoDB" id="7339241at2"/>
<keyword evidence="1" id="KW-0812">Transmembrane</keyword>
<feature type="transmembrane region" description="Helical" evidence="1">
    <location>
        <begin position="351"/>
        <end position="375"/>
    </location>
</feature>
<evidence type="ECO:0008006" key="4">
    <source>
        <dbReference type="Google" id="ProtNLM"/>
    </source>
</evidence>
<keyword evidence="3" id="KW-1185">Reference proteome</keyword>
<gene>
    <name evidence="2" type="ORF">LAL4801_04713</name>
</gene>
<reference evidence="3" key="1">
    <citation type="submission" date="2015-07" db="EMBL/GenBank/DDBJ databases">
        <authorList>
            <person name="Rodrigo-Torres Lidia"/>
            <person name="Arahal R.David."/>
        </authorList>
    </citation>
    <scope>NUCLEOTIDE SEQUENCE [LARGE SCALE GENOMIC DNA]</scope>
    <source>
        <strain evidence="3">CECT 4801</strain>
    </source>
</reference>
<feature type="transmembrane region" description="Helical" evidence="1">
    <location>
        <begin position="155"/>
        <end position="180"/>
    </location>
</feature>